<dbReference type="EC" id="3.4.11.9" evidence="4"/>
<evidence type="ECO:0000256" key="2">
    <source>
        <dbReference type="ARBA" id="ARBA00001936"/>
    </source>
</evidence>
<dbReference type="SUPFAM" id="SSF53092">
    <property type="entry name" value="Creatinase/prolidase N-terminal domain"/>
    <property type="match status" value="1"/>
</dbReference>
<gene>
    <name evidence="10" type="ORF">EDD42_0923</name>
</gene>
<dbReference type="PANTHER" id="PTHR43226">
    <property type="entry name" value="XAA-PRO AMINOPEPTIDASE 3"/>
    <property type="match status" value="1"/>
</dbReference>
<keyword evidence="7" id="KW-0464">Manganese</keyword>
<comment type="catalytic activity">
    <reaction evidence="1">
        <text>Release of any N-terminal amino acid, including proline, that is linked to proline, even from a dipeptide or tripeptide.</text>
        <dbReference type="EC" id="3.4.11.9"/>
    </reaction>
</comment>
<dbReference type="Pfam" id="PF00557">
    <property type="entry name" value="Peptidase_M24"/>
    <property type="match status" value="1"/>
</dbReference>
<evidence type="ECO:0000256" key="7">
    <source>
        <dbReference type="ARBA" id="ARBA00023211"/>
    </source>
</evidence>
<dbReference type="Pfam" id="PF05195">
    <property type="entry name" value="AMP_N"/>
    <property type="match status" value="1"/>
</dbReference>
<feature type="compositionally biased region" description="Polar residues" evidence="8">
    <location>
        <begin position="1"/>
        <end position="10"/>
    </location>
</feature>
<dbReference type="GO" id="GO:0070006">
    <property type="term" value="F:metalloaminopeptidase activity"/>
    <property type="evidence" value="ECO:0007669"/>
    <property type="project" value="InterPro"/>
</dbReference>
<dbReference type="AlphaFoldDB" id="A0A3N2C027"/>
<comment type="caution">
    <text evidence="10">The sequence shown here is derived from an EMBL/GenBank/DDBJ whole genome shotgun (WGS) entry which is preliminary data.</text>
</comment>
<dbReference type="EMBL" id="RKHL01000001">
    <property type="protein sequence ID" value="ROR80876.1"/>
    <property type="molecule type" value="Genomic_DNA"/>
</dbReference>
<dbReference type="GO" id="GO:0006508">
    <property type="term" value="P:proteolysis"/>
    <property type="evidence" value="ECO:0007669"/>
    <property type="project" value="TreeGrafter"/>
</dbReference>
<evidence type="ECO:0000256" key="4">
    <source>
        <dbReference type="ARBA" id="ARBA00012574"/>
    </source>
</evidence>
<keyword evidence="5" id="KW-0479">Metal-binding</keyword>
<dbReference type="RefSeq" id="WP_327083077.1">
    <property type="nucleotide sequence ID" value="NZ_FXAP01000001.1"/>
</dbReference>
<evidence type="ECO:0000313" key="11">
    <source>
        <dbReference type="Proteomes" id="UP000266915"/>
    </source>
</evidence>
<evidence type="ECO:0000256" key="6">
    <source>
        <dbReference type="ARBA" id="ARBA00022801"/>
    </source>
</evidence>
<proteinExistence type="inferred from homology"/>
<comment type="similarity">
    <text evidence="3">Belongs to the peptidase M24B family.</text>
</comment>
<evidence type="ECO:0000313" key="10">
    <source>
        <dbReference type="EMBL" id="ROR80876.1"/>
    </source>
</evidence>
<evidence type="ECO:0000256" key="1">
    <source>
        <dbReference type="ARBA" id="ARBA00001424"/>
    </source>
</evidence>
<keyword evidence="6" id="KW-0378">Hydrolase</keyword>
<keyword evidence="11" id="KW-1185">Reference proteome</keyword>
<keyword evidence="10" id="KW-0031">Aminopeptidase</keyword>
<dbReference type="InterPro" id="IPR052433">
    <property type="entry name" value="X-Pro_dipept-like"/>
</dbReference>
<dbReference type="Gene3D" id="3.90.230.10">
    <property type="entry name" value="Creatinase/methionine aminopeptidase superfamily"/>
    <property type="match status" value="1"/>
</dbReference>
<sequence>MTDTQQQAPEQTAGLAPATTEAPATSMPRPANPDPKLPRLAEVPAFREFLGTGWGTPDRTPPVEPGIAAAAAEHRRRLSEAFVGRTLVVAAGRAPVRANDSNYDFRPDSDFFWLTGCSAEDAVLVLRPSGAGHDATLYIPAPAHPGETGFFADANHGELWVGSAPGPADWSAVLDLRVEVLAALPDALRGVERPLLAGTLTSGHRALEPLTVAPELGRVLSELRMIKDDWEIAELRRAVDATVGGFSAVIRELPTAVAGGGERWLQGTFDRHARTTGNGPGYSTIVGSGAHAPTLHWVRCDGPVRPEDAILLDMGVETRAFYTADVTRTFPVSGTFSPEQRRVHDLVEASHRAGMAAVRPGRDFTDFHHAAMEVIAQGLHDWDLLPVSVDEALSPVGQQHRRYLVCGIGHHLGLDVHDCAKSSYEAYQGGSMASGMVLTVEPGLYFHAFDETVPPELRGIGVRLEDDLLVTADGAEVLSDALPIDASGIEAWMRAQ</sequence>
<dbReference type="InterPro" id="IPR029149">
    <property type="entry name" value="Creatin/AminoP/Spt16_N"/>
</dbReference>
<dbReference type="InterPro" id="IPR000994">
    <property type="entry name" value="Pept_M24"/>
</dbReference>
<dbReference type="SUPFAM" id="SSF55920">
    <property type="entry name" value="Creatinase/aminopeptidase"/>
    <property type="match status" value="1"/>
</dbReference>
<keyword evidence="10" id="KW-0645">Protease</keyword>
<accession>A0A3N2C027</accession>
<dbReference type="Proteomes" id="UP000266915">
    <property type="component" value="Unassembled WGS sequence"/>
</dbReference>
<dbReference type="PANTHER" id="PTHR43226:SF4">
    <property type="entry name" value="XAA-PRO AMINOPEPTIDASE 3"/>
    <property type="match status" value="1"/>
</dbReference>
<reference evidence="10 11" key="1">
    <citation type="submission" date="2018-11" db="EMBL/GenBank/DDBJ databases">
        <title>Sequencing the genomes of 1000 actinobacteria strains.</title>
        <authorList>
            <person name="Klenk H.-P."/>
        </authorList>
    </citation>
    <scope>NUCLEOTIDE SEQUENCE [LARGE SCALE GENOMIC DNA]</scope>
    <source>
        <strain evidence="10 11">DSM 14012</strain>
    </source>
</reference>
<protein>
    <recommendedName>
        <fullName evidence="4">Xaa-Pro aminopeptidase</fullName>
        <ecNumber evidence="4">3.4.11.9</ecNumber>
    </recommendedName>
</protein>
<name>A0A3N2C027_9MICO</name>
<evidence type="ECO:0000256" key="8">
    <source>
        <dbReference type="SAM" id="MobiDB-lite"/>
    </source>
</evidence>
<dbReference type="CDD" id="cd01087">
    <property type="entry name" value="Prolidase"/>
    <property type="match status" value="1"/>
</dbReference>
<dbReference type="InterPro" id="IPR007865">
    <property type="entry name" value="Aminopep_P_N"/>
</dbReference>
<comment type="cofactor">
    <cofactor evidence="2">
        <name>Mn(2+)</name>
        <dbReference type="ChEBI" id="CHEBI:29035"/>
    </cofactor>
</comment>
<dbReference type="GO" id="GO:0030145">
    <property type="term" value="F:manganese ion binding"/>
    <property type="evidence" value="ECO:0007669"/>
    <property type="project" value="InterPro"/>
</dbReference>
<feature type="domain" description="Aminopeptidase P N-terminal" evidence="9">
    <location>
        <begin position="69"/>
        <end position="214"/>
    </location>
</feature>
<organism evidence="10 11">
    <name type="scientific">Plantibacter flavus</name>
    <dbReference type="NCBI Taxonomy" id="150123"/>
    <lineage>
        <taxon>Bacteria</taxon>
        <taxon>Bacillati</taxon>
        <taxon>Actinomycetota</taxon>
        <taxon>Actinomycetes</taxon>
        <taxon>Micrococcales</taxon>
        <taxon>Microbacteriaceae</taxon>
        <taxon>Plantibacter</taxon>
    </lineage>
</organism>
<dbReference type="GO" id="GO:0005829">
    <property type="term" value="C:cytosol"/>
    <property type="evidence" value="ECO:0007669"/>
    <property type="project" value="TreeGrafter"/>
</dbReference>
<evidence type="ECO:0000256" key="3">
    <source>
        <dbReference type="ARBA" id="ARBA00008766"/>
    </source>
</evidence>
<evidence type="ECO:0000259" key="9">
    <source>
        <dbReference type="SMART" id="SM01011"/>
    </source>
</evidence>
<feature type="region of interest" description="Disordered" evidence="8">
    <location>
        <begin position="1"/>
        <end position="38"/>
    </location>
</feature>
<dbReference type="InterPro" id="IPR036005">
    <property type="entry name" value="Creatinase/aminopeptidase-like"/>
</dbReference>
<dbReference type="SMART" id="SM01011">
    <property type="entry name" value="AMP_N"/>
    <property type="match status" value="1"/>
</dbReference>
<evidence type="ECO:0000256" key="5">
    <source>
        <dbReference type="ARBA" id="ARBA00022723"/>
    </source>
</evidence>
<dbReference type="Gene3D" id="3.40.350.10">
    <property type="entry name" value="Creatinase/prolidase N-terminal domain"/>
    <property type="match status" value="1"/>
</dbReference>